<gene>
    <name evidence="8" type="ORF">O9H85_03795</name>
</gene>
<keyword evidence="5 6" id="KW-0472">Membrane</keyword>
<organism evidence="8 9">
    <name type="scientific">Paenibacillus gyeongsangnamensis</name>
    <dbReference type="NCBI Taxonomy" id="3388067"/>
    <lineage>
        <taxon>Bacteria</taxon>
        <taxon>Bacillati</taxon>
        <taxon>Bacillota</taxon>
        <taxon>Bacilli</taxon>
        <taxon>Bacillales</taxon>
        <taxon>Paenibacillaceae</taxon>
        <taxon>Paenibacillus</taxon>
    </lineage>
</organism>
<evidence type="ECO:0000259" key="7">
    <source>
        <dbReference type="PROSITE" id="PS50850"/>
    </source>
</evidence>
<feature type="transmembrane region" description="Helical" evidence="6">
    <location>
        <begin position="414"/>
        <end position="433"/>
    </location>
</feature>
<dbReference type="Gene3D" id="1.20.1250.20">
    <property type="entry name" value="MFS general substrate transporter like domains"/>
    <property type="match status" value="1"/>
</dbReference>
<keyword evidence="3 6" id="KW-0812">Transmembrane</keyword>
<comment type="caution">
    <text evidence="8">The sequence shown here is derived from an EMBL/GenBank/DDBJ whole genome shotgun (WGS) entry which is preliminary data.</text>
</comment>
<evidence type="ECO:0000256" key="3">
    <source>
        <dbReference type="ARBA" id="ARBA00022692"/>
    </source>
</evidence>
<reference evidence="8 9" key="1">
    <citation type="submission" date="2022-12" db="EMBL/GenBank/DDBJ databases">
        <title>Draft genome sequence of Paenibacillus sp. dW9.</title>
        <authorList>
            <person name="Choi E.-W."/>
            <person name="Kim D.-U."/>
        </authorList>
    </citation>
    <scope>NUCLEOTIDE SEQUENCE [LARGE SCALE GENOMIC DNA]</scope>
    <source>
        <strain evidence="9">dW9</strain>
    </source>
</reference>
<evidence type="ECO:0000313" key="9">
    <source>
        <dbReference type="Proteomes" id="UP001527882"/>
    </source>
</evidence>
<evidence type="ECO:0000313" key="8">
    <source>
        <dbReference type="EMBL" id="MCZ8511570.1"/>
    </source>
</evidence>
<feature type="transmembrane region" description="Helical" evidence="6">
    <location>
        <begin position="348"/>
        <end position="369"/>
    </location>
</feature>
<evidence type="ECO:0000256" key="5">
    <source>
        <dbReference type="ARBA" id="ARBA00023136"/>
    </source>
</evidence>
<feature type="transmembrane region" description="Helical" evidence="6">
    <location>
        <begin position="113"/>
        <end position="133"/>
    </location>
</feature>
<comment type="subcellular location">
    <subcellularLocation>
        <location evidence="1">Cell membrane</location>
        <topology evidence="1">Multi-pass membrane protein</topology>
    </subcellularLocation>
</comment>
<dbReference type="InterPro" id="IPR005829">
    <property type="entry name" value="Sugar_transporter_CS"/>
</dbReference>
<dbReference type="PANTHER" id="PTHR23508:SF10">
    <property type="entry name" value="CARBOXYLIC ACID TRANSPORTER PROTEIN HOMOLOG"/>
    <property type="match status" value="1"/>
</dbReference>
<feature type="domain" description="Major facilitator superfamily (MFS) profile" evidence="7">
    <location>
        <begin position="22"/>
        <end position="438"/>
    </location>
</feature>
<dbReference type="PROSITE" id="PS50850">
    <property type="entry name" value="MFS"/>
    <property type="match status" value="1"/>
</dbReference>
<evidence type="ECO:0000256" key="1">
    <source>
        <dbReference type="ARBA" id="ARBA00004651"/>
    </source>
</evidence>
<keyword evidence="4 6" id="KW-1133">Transmembrane helix</keyword>
<dbReference type="PROSITE" id="PS00216">
    <property type="entry name" value="SUGAR_TRANSPORT_1"/>
    <property type="match status" value="1"/>
</dbReference>
<feature type="transmembrane region" description="Helical" evidence="6">
    <location>
        <begin position="261"/>
        <end position="281"/>
    </location>
</feature>
<evidence type="ECO:0000256" key="2">
    <source>
        <dbReference type="ARBA" id="ARBA00022448"/>
    </source>
</evidence>
<feature type="transmembrane region" description="Helical" evidence="6">
    <location>
        <begin position="88"/>
        <end position="107"/>
    </location>
</feature>
<dbReference type="InterPro" id="IPR036259">
    <property type="entry name" value="MFS_trans_sf"/>
</dbReference>
<evidence type="ECO:0000256" key="6">
    <source>
        <dbReference type="SAM" id="Phobius"/>
    </source>
</evidence>
<keyword evidence="9" id="KW-1185">Reference proteome</keyword>
<dbReference type="PROSITE" id="PS00217">
    <property type="entry name" value="SUGAR_TRANSPORT_2"/>
    <property type="match status" value="1"/>
</dbReference>
<sequence>MNNYNAAERLERLPFTRWHWGIIAIALIIWLTEAIDNGLTGATIPSLKSAFKLSGAEIGTIASVTTLGIIISLILSGVAIDYFGKRKTLMLGMLIFGLATVITAFAPSFSIVILFRFLAGLGMGMVFTIPYQFVVEFVPAKYRGYAVGSINAVLNFGYFANLLAASIIVPDYGWRPMYIFGGISLIALIFVYFYMPESPRWLEMKGRHAESDRMLNQIEGKIQRYSGKPLPEVSHRIPLVESTKSAPFKEIFRGQFLRRTLILWVTTSCLWSTWYLFSLYLPQMLQMQGYELGGALLTSAVVNATPIATHLFGAWLLDKLGRKLTISLYSIISMIGIIVFALSKSYAWGLIGASVAFSFMGASFSFTKLFAAEQYPTRLRGTGTAWTEAVGRGVAGALIPILLAEVLINNGILAVSELVLVLGVIGIIIFAIGSKETKGLVLEQLDPKISQPESKS</sequence>
<feature type="transmembrane region" description="Helical" evidence="6">
    <location>
        <begin position="175"/>
        <end position="195"/>
    </location>
</feature>
<dbReference type="Proteomes" id="UP001527882">
    <property type="component" value="Unassembled WGS sequence"/>
</dbReference>
<proteinExistence type="predicted"/>
<keyword evidence="2" id="KW-0813">Transport</keyword>
<dbReference type="SUPFAM" id="SSF103473">
    <property type="entry name" value="MFS general substrate transporter"/>
    <property type="match status" value="1"/>
</dbReference>
<dbReference type="RefSeq" id="WP_269879968.1">
    <property type="nucleotide sequence ID" value="NZ_JAQAGZ010000002.1"/>
</dbReference>
<dbReference type="Pfam" id="PF07690">
    <property type="entry name" value="MFS_1"/>
    <property type="match status" value="1"/>
</dbReference>
<dbReference type="EMBL" id="JAQAGZ010000002">
    <property type="protein sequence ID" value="MCZ8511570.1"/>
    <property type="molecule type" value="Genomic_DNA"/>
</dbReference>
<feature type="transmembrane region" description="Helical" evidence="6">
    <location>
        <begin position="293"/>
        <end position="317"/>
    </location>
</feature>
<evidence type="ECO:0000256" key="4">
    <source>
        <dbReference type="ARBA" id="ARBA00022989"/>
    </source>
</evidence>
<dbReference type="PANTHER" id="PTHR23508">
    <property type="entry name" value="CARBOXYLIC ACID TRANSPORTER PROTEIN HOMOLOG"/>
    <property type="match status" value="1"/>
</dbReference>
<feature type="transmembrane region" description="Helical" evidence="6">
    <location>
        <begin position="145"/>
        <end position="169"/>
    </location>
</feature>
<feature type="transmembrane region" description="Helical" evidence="6">
    <location>
        <begin position="324"/>
        <end position="342"/>
    </location>
</feature>
<feature type="transmembrane region" description="Helical" evidence="6">
    <location>
        <begin position="55"/>
        <end position="76"/>
    </location>
</feature>
<dbReference type="InterPro" id="IPR011701">
    <property type="entry name" value="MFS"/>
</dbReference>
<protein>
    <submittedName>
        <fullName evidence="8">MFS transporter</fullName>
    </submittedName>
</protein>
<name>A0ABT4Q4F3_9BACL</name>
<feature type="transmembrane region" description="Helical" evidence="6">
    <location>
        <begin position="18"/>
        <end position="35"/>
    </location>
</feature>
<accession>A0ABT4Q4F3</accession>
<dbReference type="InterPro" id="IPR020846">
    <property type="entry name" value="MFS_dom"/>
</dbReference>
<feature type="transmembrane region" description="Helical" evidence="6">
    <location>
        <begin position="389"/>
        <end position="408"/>
    </location>
</feature>